<sequence>MLQPSQEKIQKFQKKEKQKKKKKKKKEKFFSKLSHVSFSGDAQRYTPYKVSSI</sequence>
<feature type="region of interest" description="Disordered" evidence="1">
    <location>
        <begin position="1"/>
        <end position="28"/>
    </location>
</feature>
<proteinExistence type="predicted"/>
<evidence type="ECO:0000313" key="3">
    <source>
        <dbReference type="Proteomes" id="UP000076858"/>
    </source>
</evidence>
<dbReference type="EMBL" id="LRGB01000512">
    <property type="protein sequence ID" value="KZS18683.1"/>
    <property type="molecule type" value="Genomic_DNA"/>
</dbReference>
<dbReference type="Proteomes" id="UP000076858">
    <property type="component" value="Unassembled WGS sequence"/>
</dbReference>
<protein>
    <submittedName>
        <fullName evidence="2">Uncharacterized protein</fullName>
    </submittedName>
</protein>
<accession>A0A162PAP5</accession>
<dbReference type="AlphaFoldDB" id="A0A162PAP5"/>
<evidence type="ECO:0000256" key="1">
    <source>
        <dbReference type="SAM" id="MobiDB-lite"/>
    </source>
</evidence>
<comment type="caution">
    <text evidence="2">The sequence shown here is derived from an EMBL/GenBank/DDBJ whole genome shotgun (WGS) entry which is preliminary data.</text>
</comment>
<feature type="compositionally biased region" description="Basic residues" evidence="1">
    <location>
        <begin position="16"/>
        <end position="27"/>
    </location>
</feature>
<keyword evidence="3" id="KW-1185">Reference proteome</keyword>
<gene>
    <name evidence="2" type="ORF">APZ42_015248</name>
</gene>
<evidence type="ECO:0000313" key="2">
    <source>
        <dbReference type="EMBL" id="KZS18683.1"/>
    </source>
</evidence>
<organism evidence="2 3">
    <name type="scientific">Daphnia magna</name>
    <dbReference type="NCBI Taxonomy" id="35525"/>
    <lineage>
        <taxon>Eukaryota</taxon>
        <taxon>Metazoa</taxon>
        <taxon>Ecdysozoa</taxon>
        <taxon>Arthropoda</taxon>
        <taxon>Crustacea</taxon>
        <taxon>Branchiopoda</taxon>
        <taxon>Diplostraca</taxon>
        <taxon>Cladocera</taxon>
        <taxon>Anomopoda</taxon>
        <taxon>Daphniidae</taxon>
        <taxon>Daphnia</taxon>
    </lineage>
</organism>
<reference evidence="2 3" key="1">
    <citation type="submission" date="2016-03" db="EMBL/GenBank/DDBJ databases">
        <title>EvidentialGene: Evidence-directed Construction of Genes on Genomes.</title>
        <authorList>
            <person name="Gilbert D.G."/>
            <person name="Choi J.-H."/>
            <person name="Mockaitis K."/>
            <person name="Colbourne J."/>
            <person name="Pfrender M."/>
        </authorList>
    </citation>
    <scope>NUCLEOTIDE SEQUENCE [LARGE SCALE GENOMIC DNA]</scope>
    <source>
        <strain evidence="2 3">Xinb3</strain>
        <tissue evidence="2">Complete organism</tissue>
    </source>
</reference>
<name>A0A162PAP5_9CRUS</name>